<evidence type="ECO:0000256" key="7">
    <source>
        <dbReference type="ARBA" id="ARBA00023121"/>
    </source>
</evidence>
<evidence type="ECO:0000256" key="3">
    <source>
        <dbReference type="ARBA" id="ARBA00022475"/>
    </source>
</evidence>
<dbReference type="Proteomes" id="UP001153292">
    <property type="component" value="Chromosome 5"/>
</dbReference>
<dbReference type="PANTHER" id="PTHR31764:SF0">
    <property type="entry name" value="GENERATIVE CELL SPECIFIC-1_HAP2 DOMAIN-CONTAINING PROTEIN"/>
    <property type="match status" value="1"/>
</dbReference>
<feature type="domain" description="Generative cell specific-1/HAP2" evidence="13">
    <location>
        <begin position="538"/>
        <end position="686"/>
    </location>
</feature>
<dbReference type="EMBL" id="OU963898">
    <property type="protein sequence ID" value="CAH0406039.1"/>
    <property type="molecule type" value="Genomic_DNA"/>
</dbReference>
<evidence type="ECO:0000256" key="12">
    <source>
        <dbReference type="SAM" id="Phobius"/>
    </source>
</evidence>
<name>A0ABN8BBE8_CHISP</name>
<feature type="region of interest" description="Disordered" evidence="11">
    <location>
        <begin position="908"/>
        <end position="942"/>
    </location>
</feature>
<sequence length="942" mass="107811">MTLIGSHHICYYFIFTVLFRQLHTILESKDVENYVEPKQEQVVMRAVFIDCELNDSEGTYSDSEATRFQREELYKHSVLQGCRKKLALTLKLSSVPENNSGDEYIPIEHVFDGSNKKRIRLLNPYILRIRRESPLQSYKLRLIDTVTGIIAQPNSGKSRKAKKVRLQRKLNSMDDNELHDNADAKPKEKCDTGILHSNASSFLDDIPSNSDNQQYDDDPQQQLRHTEHSNKISENARVKRSVCAAYSAIWNREKRNEHNIIVENTVDDDNVPWLAKGQFYQNLNHAPAVSHIVKEKPNLNYDSKYEKIHPRSSENKNPFATSSKGREAFEKQKVANVNLKNSKKLNSPSSYIGTEHITRRNTVNKNNDEMPISNNYNMGETTYSLYAIGKPELWYTVQVQLFEKMSTPEGKAVWNDITNGEIASVSSVEPEWKGPNINIKYGSTEWIPREEFSLPTDSSLCLLVSMKGENTKSSDEDNGSIRKYIVVPMDDIVNIEDESSMRKRDGNYTEHMTESVKGEQSHRRVLVRVSRALLVGSEDDITISSYRSNNFLIMPYRRGHHAQIDLEARADYNELLRVGSSGSLITVVSDNTRRTRSTISVQVTNRGLVAARFKVKTRDCRPELADLFEKSGEQLTTDPILIAPRHTYRYVLELPIEIPLDHVHCSLALVNDEDESVAVREVAIKKGDRCFCVWHCDCVCLNEEPKLLCHEMAESRQVAAGLSPQGRPRHARFACYPDILCVNLSVVVVGVLMALMMLGIIKAFLGLFCPRVANWGLQRLIQVPRKLEKYHECNLSDRPVIYDKEGWPVHPDTMKRNVRLLSKEMEFILNIIFFVVVPSLMLWDAIKWVIYGNASKEVRPSGDEAKKCFSSHDMQMRPLLAERQYRPDDISACADSEQDDTEYVLTQMRRSKESLAKSQRKMIDTEPDPSTARQQRGERNSN</sequence>
<keyword evidence="7" id="KW-0446">Lipid-binding</keyword>
<evidence type="ECO:0000313" key="14">
    <source>
        <dbReference type="EMBL" id="CAH0406039.1"/>
    </source>
</evidence>
<evidence type="ECO:0000256" key="5">
    <source>
        <dbReference type="ARBA" id="ARBA00022729"/>
    </source>
</evidence>
<comment type="similarity">
    <text evidence="2">Belongs to the HAP2/GCS1 family.</text>
</comment>
<comment type="subcellular location">
    <subcellularLocation>
        <location evidence="1">Cell membrane</location>
        <topology evidence="1">Single-pass type I membrane protein</topology>
    </subcellularLocation>
</comment>
<evidence type="ECO:0000256" key="1">
    <source>
        <dbReference type="ARBA" id="ARBA00004251"/>
    </source>
</evidence>
<evidence type="ECO:0000256" key="11">
    <source>
        <dbReference type="SAM" id="MobiDB-lite"/>
    </source>
</evidence>
<feature type="transmembrane region" description="Helical" evidence="12">
    <location>
        <begin position="827"/>
        <end position="851"/>
    </location>
</feature>
<proteinExistence type="inferred from homology"/>
<evidence type="ECO:0000256" key="9">
    <source>
        <dbReference type="ARBA" id="ARBA00023157"/>
    </source>
</evidence>
<keyword evidence="8 12" id="KW-0472">Membrane</keyword>
<feature type="transmembrane region" description="Helical" evidence="12">
    <location>
        <begin position="744"/>
        <end position="769"/>
    </location>
</feature>
<keyword evidence="3" id="KW-1003">Cell membrane</keyword>
<evidence type="ECO:0000256" key="4">
    <source>
        <dbReference type="ARBA" id="ARBA00022692"/>
    </source>
</evidence>
<feature type="compositionally biased region" description="Basic and acidic residues" evidence="11">
    <location>
        <begin position="176"/>
        <end position="191"/>
    </location>
</feature>
<evidence type="ECO:0000256" key="8">
    <source>
        <dbReference type="ARBA" id="ARBA00023136"/>
    </source>
</evidence>
<dbReference type="Pfam" id="PF10699">
    <property type="entry name" value="HAP2-GCS1"/>
    <property type="match status" value="1"/>
</dbReference>
<reference evidence="14" key="1">
    <citation type="submission" date="2021-12" db="EMBL/GenBank/DDBJ databases">
        <authorList>
            <person name="King R."/>
        </authorList>
    </citation>
    <scope>NUCLEOTIDE SEQUENCE</scope>
</reference>
<feature type="compositionally biased region" description="Basic and acidic residues" evidence="11">
    <location>
        <begin position="224"/>
        <end position="233"/>
    </location>
</feature>
<keyword evidence="6 12" id="KW-1133">Transmembrane helix</keyword>
<keyword evidence="9" id="KW-1015">Disulfide bond</keyword>
<keyword evidence="4 12" id="KW-0812">Transmembrane</keyword>
<evidence type="ECO:0000313" key="15">
    <source>
        <dbReference type="Proteomes" id="UP001153292"/>
    </source>
</evidence>
<dbReference type="InterPro" id="IPR018928">
    <property type="entry name" value="HAP2/GCS1_dom"/>
</dbReference>
<evidence type="ECO:0000256" key="2">
    <source>
        <dbReference type="ARBA" id="ARBA00010929"/>
    </source>
</evidence>
<feature type="region of interest" description="Disordered" evidence="11">
    <location>
        <begin position="169"/>
        <end position="233"/>
    </location>
</feature>
<keyword evidence="15" id="KW-1185">Reference proteome</keyword>
<keyword evidence="10" id="KW-0278">Fertilization</keyword>
<gene>
    <name evidence="14" type="ORF">CHILSU_LOCUS9411</name>
</gene>
<dbReference type="InterPro" id="IPR040326">
    <property type="entry name" value="HAP2/GCS1"/>
</dbReference>
<keyword evidence="5" id="KW-0732">Signal</keyword>
<evidence type="ECO:0000256" key="6">
    <source>
        <dbReference type="ARBA" id="ARBA00022989"/>
    </source>
</evidence>
<evidence type="ECO:0000259" key="13">
    <source>
        <dbReference type="Pfam" id="PF10699"/>
    </source>
</evidence>
<dbReference type="PANTHER" id="PTHR31764">
    <property type="entry name" value="PROTEIN HAPLESS 2"/>
    <property type="match status" value="1"/>
</dbReference>
<organism evidence="14 15">
    <name type="scientific">Chilo suppressalis</name>
    <name type="common">Asiatic rice borer moth</name>
    <dbReference type="NCBI Taxonomy" id="168631"/>
    <lineage>
        <taxon>Eukaryota</taxon>
        <taxon>Metazoa</taxon>
        <taxon>Ecdysozoa</taxon>
        <taxon>Arthropoda</taxon>
        <taxon>Hexapoda</taxon>
        <taxon>Insecta</taxon>
        <taxon>Pterygota</taxon>
        <taxon>Neoptera</taxon>
        <taxon>Endopterygota</taxon>
        <taxon>Lepidoptera</taxon>
        <taxon>Glossata</taxon>
        <taxon>Ditrysia</taxon>
        <taxon>Pyraloidea</taxon>
        <taxon>Crambidae</taxon>
        <taxon>Crambinae</taxon>
        <taxon>Chilo</taxon>
    </lineage>
</organism>
<evidence type="ECO:0000256" key="10">
    <source>
        <dbReference type="ARBA" id="ARBA00023279"/>
    </source>
</evidence>
<accession>A0ABN8BBE8</accession>
<protein>
    <recommendedName>
        <fullName evidence="13">Generative cell specific-1/HAP2 domain-containing protein</fullName>
    </recommendedName>
</protein>